<feature type="compositionally biased region" description="Basic and acidic residues" evidence="7">
    <location>
        <begin position="12"/>
        <end position="26"/>
    </location>
</feature>
<dbReference type="PANTHER" id="PTHR43214:SF44">
    <property type="entry name" value="TWO-COMPONENT RESPONSE REGULATOR"/>
    <property type="match status" value="1"/>
</dbReference>
<feature type="domain" description="Response regulatory" evidence="9">
    <location>
        <begin position="31"/>
        <end position="145"/>
    </location>
</feature>
<dbReference type="InterPro" id="IPR039420">
    <property type="entry name" value="WalR-like"/>
</dbReference>
<dbReference type="STRING" id="756272.Plabr_2747"/>
<dbReference type="GO" id="GO:0003677">
    <property type="term" value="F:DNA binding"/>
    <property type="evidence" value="ECO:0007669"/>
    <property type="project" value="UniProtKB-KW"/>
</dbReference>
<proteinExistence type="predicted"/>
<dbReference type="RefSeq" id="WP_013629071.1">
    <property type="nucleotide sequence ID" value="NC_015174.1"/>
</dbReference>
<dbReference type="EMBL" id="CP002546">
    <property type="protein sequence ID" value="ADY60347.1"/>
    <property type="molecule type" value="Genomic_DNA"/>
</dbReference>
<feature type="domain" description="HTH luxR-type" evidence="8">
    <location>
        <begin position="161"/>
        <end position="226"/>
    </location>
</feature>
<name>F0SSN1_RUBBR</name>
<dbReference type="InterPro" id="IPR011006">
    <property type="entry name" value="CheY-like_superfamily"/>
</dbReference>
<dbReference type="KEGG" id="pbs:Plabr_2747"/>
<dbReference type="PANTHER" id="PTHR43214">
    <property type="entry name" value="TWO-COMPONENT RESPONSE REGULATOR"/>
    <property type="match status" value="1"/>
</dbReference>
<dbReference type="Gene3D" id="3.40.50.2300">
    <property type="match status" value="1"/>
</dbReference>
<dbReference type="eggNOG" id="COG4566">
    <property type="taxonomic scope" value="Bacteria"/>
</dbReference>
<protein>
    <submittedName>
        <fullName evidence="10">Two component transcriptional regulator, LuxR family</fullName>
    </submittedName>
</protein>
<keyword evidence="2" id="KW-0902">Two-component regulatory system</keyword>
<dbReference type="InterPro" id="IPR016032">
    <property type="entry name" value="Sig_transdc_resp-reg_C-effctor"/>
</dbReference>
<dbReference type="InterPro" id="IPR001789">
    <property type="entry name" value="Sig_transdc_resp-reg_receiver"/>
</dbReference>
<dbReference type="Gene3D" id="1.10.10.10">
    <property type="entry name" value="Winged helix-like DNA-binding domain superfamily/Winged helix DNA-binding domain"/>
    <property type="match status" value="1"/>
</dbReference>
<evidence type="ECO:0000256" key="7">
    <source>
        <dbReference type="SAM" id="MobiDB-lite"/>
    </source>
</evidence>
<accession>F0SSN1</accession>
<evidence type="ECO:0000313" key="11">
    <source>
        <dbReference type="Proteomes" id="UP000006860"/>
    </source>
</evidence>
<evidence type="ECO:0000256" key="4">
    <source>
        <dbReference type="ARBA" id="ARBA00023125"/>
    </source>
</evidence>
<dbReference type="SUPFAM" id="SSF46894">
    <property type="entry name" value="C-terminal effector domain of the bipartite response regulators"/>
    <property type="match status" value="1"/>
</dbReference>
<evidence type="ECO:0000256" key="3">
    <source>
        <dbReference type="ARBA" id="ARBA00023015"/>
    </source>
</evidence>
<evidence type="ECO:0000256" key="1">
    <source>
        <dbReference type="ARBA" id="ARBA00022553"/>
    </source>
</evidence>
<keyword evidence="4" id="KW-0238">DNA-binding</keyword>
<evidence type="ECO:0000259" key="9">
    <source>
        <dbReference type="PROSITE" id="PS50110"/>
    </source>
</evidence>
<dbReference type="InterPro" id="IPR000792">
    <property type="entry name" value="Tscrpt_reg_LuxR_C"/>
</dbReference>
<feature type="region of interest" description="Disordered" evidence="7">
    <location>
        <begin position="1"/>
        <end position="29"/>
    </location>
</feature>
<dbReference type="InterPro" id="IPR036388">
    <property type="entry name" value="WH-like_DNA-bd_sf"/>
</dbReference>
<keyword evidence="3" id="KW-0805">Transcription regulation</keyword>
<dbReference type="SUPFAM" id="SSF52172">
    <property type="entry name" value="CheY-like"/>
    <property type="match status" value="1"/>
</dbReference>
<dbReference type="AlphaFoldDB" id="F0SSN1"/>
<dbReference type="Proteomes" id="UP000006860">
    <property type="component" value="Chromosome"/>
</dbReference>
<sequence length="234" mass="26620">MLNFQHSPYPERQAETSEAPHYKSSDESEQTVFLVDDDENVRNSLAFFLEGYHLNVKTFSNGQEFLEKVDPQADGCLILDVRMPGLTGTEVQMRLKQMHASFPIIVLTAHADVPVAVESIKQGAYDFLLKSSSQHEIISTVQEALKHSRRNREIVRELNRTRALMQSLSKRELEVVDLVIEGLTSREISERLDIKIKTVDAHRANLMRKMGATNVADLINKIVTLRNTDYPKQS</sequence>
<dbReference type="CDD" id="cd06170">
    <property type="entry name" value="LuxR_C_like"/>
    <property type="match status" value="1"/>
</dbReference>
<feature type="modified residue" description="4-aspartylphosphate" evidence="6">
    <location>
        <position position="80"/>
    </location>
</feature>
<dbReference type="Pfam" id="PF00072">
    <property type="entry name" value="Response_reg"/>
    <property type="match status" value="1"/>
</dbReference>
<dbReference type="SMART" id="SM00448">
    <property type="entry name" value="REC"/>
    <property type="match status" value="1"/>
</dbReference>
<evidence type="ECO:0000313" key="10">
    <source>
        <dbReference type="EMBL" id="ADY60347.1"/>
    </source>
</evidence>
<dbReference type="PROSITE" id="PS00622">
    <property type="entry name" value="HTH_LUXR_1"/>
    <property type="match status" value="1"/>
</dbReference>
<gene>
    <name evidence="10" type="ordered locus">Plabr_2747</name>
</gene>
<reference evidence="11" key="1">
    <citation type="submission" date="2011-02" db="EMBL/GenBank/DDBJ databases">
        <title>The complete genome of Planctomyces brasiliensis DSM 5305.</title>
        <authorList>
            <person name="Lucas S."/>
            <person name="Copeland A."/>
            <person name="Lapidus A."/>
            <person name="Bruce D."/>
            <person name="Goodwin L."/>
            <person name="Pitluck S."/>
            <person name="Kyrpides N."/>
            <person name="Mavromatis K."/>
            <person name="Pagani I."/>
            <person name="Ivanova N."/>
            <person name="Ovchinnikova G."/>
            <person name="Lu M."/>
            <person name="Detter J.C."/>
            <person name="Han C."/>
            <person name="Land M."/>
            <person name="Hauser L."/>
            <person name="Markowitz V."/>
            <person name="Cheng J.-F."/>
            <person name="Hugenholtz P."/>
            <person name="Woyke T."/>
            <person name="Wu D."/>
            <person name="Tindall B."/>
            <person name="Pomrenke H.G."/>
            <person name="Brambilla E."/>
            <person name="Klenk H.-P."/>
            <person name="Eisen J.A."/>
        </authorList>
    </citation>
    <scope>NUCLEOTIDE SEQUENCE [LARGE SCALE GENOMIC DNA]</scope>
    <source>
        <strain evidence="11">ATCC 49424 / DSM 5305 / JCM 21570 / NBRC 103401 / IFAM 1448</strain>
    </source>
</reference>
<dbReference type="PROSITE" id="PS50110">
    <property type="entry name" value="RESPONSE_REGULATORY"/>
    <property type="match status" value="1"/>
</dbReference>
<evidence type="ECO:0000256" key="6">
    <source>
        <dbReference type="PROSITE-ProRule" id="PRU00169"/>
    </source>
</evidence>
<evidence type="ECO:0000256" key="2">
    <source>
        <dbReference type="ARBA" id="ARBA00023012"/>
    </source>
</evidence>
<dbReference type="HOGENOM" id="CLU_000445_90_4_0"/>
<keyword evidence="11" id="KW-1185">Reference proteome</keyword>
<organism evidence="10 11">
    <name type="scientific">Rubinisphaera brasiliensis (strain ATCC 49424 / DSM 5305 / JCM 21570 / IAM 15109 / NBRC 103401 / IFAM 1448)</name>
    <name type="common">Planctomyces brasiliensis</name>
    <dbReference type="NCBI Taxonomy" id="756272"/>
    <lineage>
        <taxon>Bacteria</taxon>
        <taxon>Pseudomonadati</taxon>
        <taxon>Planctomycetota</taxon>
        <taxon>Planctomycetia</taxon>
        <taxon>Planctomycetales</taxon>
        <taxon>Planctomycetaceae</taxon>
        <taxon>Rubinisphaera</taxon>
    </lineage>
</organism>
<dbReference type="PROSITE" id="PS50043">
    <property type="entry name" value="HTH_LUXR_2"/>
    <property type="match status" value="1"/>
</dbReference>
<evidence type="ECO:0000256" key="5">
    <source>
        <dbReference type="ARBA" id="ARBA00023163"/>
    </source>
</evidence>
<dbReference type="PRINTS" id="PR00038">
    <property type="entry name" value="HTHLUXR"/>
</dbReference>
<dbReference type="FunFam" id="3.40.50.2300:FF:000018">
    <property type="entry name" value="DNA-binding transcriptional regulator NtrC"/>
    <property type="match status" value="1"/>
</dbReference>
<dbReference type="SMART" id="SM00421">
    <property type="entry name" value="HTH_LUXR"/>
    <property type="match status" value="1"/>
</dbReference>
<keyword evidence="1 6" id="KW-0597">Phosphoprotein</keyword>
<dbReference type="Pfam" id="PF00196">
    <property type="entry name" value="GerE"/>
    <property type="match status" value="1"/>
</dbReference>
<dbReference type="GO" id="GO:0000160">
    <property type="term" value="P:phosphorelay signal transduction system"/>
    <property type="evidence" value="ECO:0007669"/>
    <property type="project" value="UniProtKB-KW"/>
</dbReference>
<evidence type="ECO:0000259" key="8">
    <source>
        <dbReference type="PROSITE" id="PS50043"/>
    </source>
</evidence>
<keyword evidence="5" id="KW-0804">Transcription</keyword>
<dbReference type="GO" id="GO:0006355">
    <property type="term" value="P:regulation of DNA-templated transcription"/>
    <property type="evidence" value="ECO:0007669"/>
    <property type="project" value="InterPro"/>
</dbReference>